<dbReference type="PROSITE" id="PS00041">
    <property type="entry name" value="HTH_ARAC_FAMILY_1"/>
    <property type="match status" value="1"/>
</dbReference>
<protein>
    <submittedName>
        <fullName evidence="6">Helix-turn-helix domain-containing protein</fullName>
    </submittedName>
</protein>
<dbReference type="SUPFAM" id="SSF46689">
    <property type="entry name" value="Homeodomain-like"/>
    <property type="match status" value="2"/>
</dbReference>
<dbReference type="Proteomes" id="UP000295075">
    <property type="component" value="Unassembled WGS sequence"/>
</dbReference>
<organism evidence="6 7">
    <name type="scientific">Kribbella albertanoniae</name>
    <dbReference type="NCBI Taxonomy" id="1266829"/>
    <lineage>
        <taxon>Bacteria</taxon>
        <taxon>Bacillati</taxon>
        <taxon>Actinomycetota</taxon>
        <taxon>Actinomycetes</taxon>
        <taxon>Propionibacteriales</taxon>
        <taxon>Kribbellaceae</taxon>
        <taxon>Kribbella</taxon>
    </lineage>
</organism>
<dbReference type="GO" id="GO:0043565">
    <property type="term" value="F:sequence-specific DNA binding"/>
    <property type="evidence" value="ECO:0007669"/>
    <property type="project" value="InterPro"/>
</dbReference>
<keyword evidence="3" id="KW-0010">Activator</keyword>
<name>A0A4R4QHV9_9ACTN</name>
<sequence>MVAGEFDEGPEYTTFRRRGTTDWLLVLTLHGAGHFSGITTERGTVILVRPGTLHDYGTVGERWHFMYAHLHPKPEWLPLLDWPEVAPGILRLQLTAVEKIADYLRDAARYQLFPLPQAEQLSVNSLEAALLWCDTQNPNAARIDDRLLRVIELIDQDLKAPLDLPDLARAASLSVSRFAHLFREQLGVTPQQFVERRRIDAAARLLELTTRPIASVAAEVGFTDPLYFSTRFRRHTGTSPTAYRRR</sequence>
<evidence type="ECO:0000256" key="2">
    <source>
        <dbReference type="ARBA" id="ARBA00023125"/>
    </source>
</evidence>
<evidence type="ECO:0000259" key="5">
    <source>
        <dbReference type="PROSITE" id="PS01124"/>
    </source>
</evidence>
<dbReference type="PANTHER" id="PTHR46796">
    <property type="entry name" value="HTH-TYPE TRANSCRIPTIONAL ACTIVATOR RHAS-RELATED"/>
    <property type="match status" value="1"/>
</dbReference>
<dbReference type="InterPro" id="IPR003313">
    <property type="entry name" value="AraC-bd"/>
</dbReference>
<keyword evidence="2" id="KW-0238">DNA-binding</keyword>
<dbReference type="OrthoDB" id="3186094at2"/>
<dbReference type="Pfam" id="PF02311">
    <property type="entry name" value="AraC_binding"/>
    <property type="match status" value="1"/>
</dbReference>
<dbReference type="SMART" id="SM00342">
    <property type="entry name" value="HTH_ARAC"/>
    <property type="match status" value="1"/>
</dbReference>
<keyword evidence="7" id="KW-1185">Reference proteome</keyword>
<comment type="caution">
    <text evidence="6">The sequence shown here is derived from an EMBL/GenBank/DDBJ whole genome shotgun (WGS) entry which is preliminary data.</text>
</comment>
<evidence type="ECO:0000256" key="3">
    <source>
        <dbReference type="ARBA" id="ARBA00023159"/>
    </source>
</evidence>
<dbReference type="SUPFAM" id="SSF51215">
    <property type="entry name" value="Regulatory protein AraC"/>
    <property type="match status" value="1"/>
</dbReference>
<evidence type="ECO:0000313" key="6">
    <source>
        <dbReference type="EMBL" id="TDC35331.1"/>
    </source>
</evidence>
<accession>A0A4R4QHV9</accession>
<dbReference type="InterPro" id="IPR037923">
    <property type="entry name" value="HTH-like"/>
</dbReference>
<keyword evidence="4" id="KW-0804">Transcription</keyword>
<proteinExistence type="predicted"/>
<dbReference type="Gene3D" id="1.10.10.60">
    <property type="entry name" value="Homeodomain-like"/>
    <property type="match status" value="2"/>
</dbReference>
<dbReference type="AlphaFoldDB" id="A0A4R4QHV9"/>
<feature type="domain" description="HTH araC/xylS-type" evidence="5">
    <location>
        <begin position="148"/>
        <end position="246"/>
    </location>
</feature>
<reference evidence="6 7" key="1">
    <citation type="submission" date="2019-03" db="EMBL/GenBank/DDBJ databases">
        <title>Draft genome sequences of novel Actinobacteria.</title>
        <authorList>
            <person name="Sahin N."/>
            <person name="Ay H."/>
            <person name="Saygin H."/>
        </authorList>
    </citation>
    <scope>NUCLEOTIDE SEQUENCE [LARGE SCALE GENOMIC DNA]</scope>
    <source>
        <strain evidence="6 7">JCM 30547</strain>
    </source>
</reference>
<dbReference type="EMBL" id="SMKA01000003">
    <property type="protein sequence ID" value="TDC35331.1"/>
    <property type="molecule type" value="Genomic_DNA"/>
</dbReference>
<dbReference type="InterPro" id="IPR018060">
    <property type="entry name" value="HTH_AraC"/>
</dbReference>
<evidence type="ECO:0000313" key="7">
    <source>
        <dbReference type="Proteomes" id="UP000295075"/>
    </source>
</evidence>
<dbReference type="PROSITE" id="PS01124">
    <property type="entry name" value="HTH_ARAC_FAMILY_2"/>
    <property type="match status" value="1"/>
</dbReference>
<dbReference type="GO" id="GO:0003700">
    <property type="term" value="F:DNA-binding transcription factor activity"/>
    <property type="evidence" value="ECO:0007669"/>
    <property type="project" value="InterPro"/>
</dbReference>
<keyword evidence="1" id="KW-0805">Transcription regulation</keyword>
<dbReference type="PRINTS" id="PR00032">
    <property type="entry name" value="HTHARAC"/>
</dbReference>
<dbReference type="InterPro" id="IPR050204">
    <property type="entry name" value="AraC_XylS_family_regulators"/>
</dbReference>
<dbReference type="Pfam" id="PF12833">
    <property type="entry name" value="HTH_18"/>
    <property type="match status" value="1"/>
</dbReference>
<dbReference type="InterPro" id="IPR009057">
    <property type="entry name" value="Homeodomain-like_sf"/>
</dbReference>
<gene>
    <name evidence="6" type="ORF">E1261_01965</name>
</gene>
<evidence type="ECO:0000256" key="1">
    <source>
        <dbReference type="ARBA" id="ARBA00023015"/>
    </source>
</evidence>
<dbReference type="Gene3D" id="2.60.120.280">
    <property type="entry name" value="Regulatory protein AraC"/>
    <property type="match status" value="1"/>
</dbReference>
<dbReference type="InterPro" id="IPR018062">
    <property type="entry name" value="HTH_AraC-typ_CS"/>
</dbReference>
<dbReference type="InterPro" id="IPR020449">
    <property type="entry name" value="Tscrpt_reg_AraC-type_HTH"/>
</dbReference>
<evidence type="ECO:0000256" key="4">
    <source>
        <dbReference type="ARBA" id="ARBA00023163"/>
    </source>
</evidence>